<feature type="transmembrane region" description="Helical" evidence="4">
    <location>
        <begin position="350"/>
        <end position="369"/>
    </location>
</feature>
<feature type="transmembrane region" description="Helical" evidence="4">
    <location>
        <begin position="167"/>
        <end position="187"/>
    </location>
</feature>
<evidence type="ECO:0000313" key="5">
    <source>
        <dbReference type="EMBL" id="TDP84073.1"/>
    </source>
</evidence>
<dbReference type="SUPFAM" id="SSF103473">
    <property type="entry name" value="MFS general substrate transporter"/>
    <property type="match status" value="1"/>
</dbReference>
<evidence type="ECO:0000256" key="2">
    <source>
        <dbReference type="ARBA" id="ARBA00022989"/>
    </source>
</evidence>
<dbReference type="InterPro" id="IPR036259">
    <property type="entry name" value="MFS_trans_sf"/>
</dbReference>
<keyword evidence="1 4" id="KW-0812">Transmembrane</keyword>
<evidence type="ECO:0000256" key="1">
    <source>
        <dbReference type="ARBA" id="ARBA00022692"/>
    </source>
</evidence>
<feature type="transmembrane region" description="Helical" evidence="4">
    <location>
        <begin position="142"/>
        <end position="161"/>
    </location>
</feature>
<feature type="transmembrane region" description="Helical" evidence="4">
    <location>
        <begin position="53"/>
        <end position="76"/>
    </location>
</feature>
<comment type="caution">
    <text evidence="5">The sequence shown here is derived from an EMBL/GenBank/DDBJ whole genome shotgun (WGS) entry which is preliminary data.</text>
</comment>
<sequence>MLAPSRSSRSSGRASLIGLLALSQIVGWGTTFDMPAALGRAMAADLGVPLSGVMLGLSAMMGAGALAGPAVGRALVRHGAADVLAVGSITMAGGLFLMAAATAYPFHLAAWVVVGLGGAMALTTGAHTAVAERRPGDARETITLLMLLTGLSATVFLPILAAAEATVGWRVTLMACGLVQLLVAAPLHAFALPRAARTGPGAVKAGGKTAPFVPTKRPRLAFALIAAVLAVSAFVSFGLSPMLPTLLAAKGLTPEQAIGVATARGAIGVSARALDFAAAGVVGPIVSAILAAGLVAVSFVALGLERLDLWHAGGFVAAYAIGTGIMAVVRSTLPLVFFRREDYGLHMGRLALPQNMTIALAPAAFAAFVDAGRIDALADLCLALSSLTVAALVGLALVRWDDRHRLTGPRPA</sequence>
<feature type="transmembrane region" description="Helical" evidence="4">
    <location>
        <begin position="281"/>
        <end position="304"/>
    </location>
</feature>
<dbReference type="InterPro" id="IPR011701">
    <property type="entry name" value="MFS"/>
</dbReference>
<dbReference type="RefSeq" id="WP_126539923.1">
    <property type="nucleotide sequence ID" value="NZ_BSPM01000002.1"/>
</dbReference>
<keyword evidence="6" id="KW-1185">Reference proteome</keyword>
<keyword evidence="2 4" id="KW-1133">Transmembrane helix</keyword>
<evidence type="ECO:0000256" key="4">
    <source>
        <dbReference type="SAM" id="Phobius"/>
    </source>
</evidence>
<dbReference type="EMBL" id="SNXY01000008">
    <property type="protein sequence ID" value="TDP84073.1"/>
    <property type="molecule type" value="Genomic_DNA"/>
</dbReference>
<keyword evidence="3 4" id="KW-0472">Membrane</keyword>
<dbReference type="Proteomes" id="UP000294547">
    <property type="component" value="Unassembled WGS sequence"/>
</dbReference>
<feature type="transmembrane region" description="Helical" evidence="4">
    <location>
        <begin position="108"/>
        <end position="130"/>
    </location>
</feature>
<proteinExistence type="predicted"/>
<dbReference type="Pfam" id="PF07690">
    <property type="entry name" value="MFS_1"/>
    <property type="match status" value="1"/>
</dbReference>
<feature type="transmembrane region" description="Helical" evidence="4">
    <location>
        <begin position="220"/>
        <end position="239"/>
    </location>
</feature>
<evidence type="ECO:0000313" key="6">
    <source>
        <dbReference type="Proteomes" id="UP000294547"/>
    </source>
</evidence>
<dbReference type="OrthoDB" id="7200137at2"/>
<dbReference type="AlphaFoldDB" id="A0A4R6RD20"/>
<name>A0A4R6RD20_9HYPH</name>
<protein>
    <submittedName>
        <fullName evidence="5">Putative MFS family arabinose efflux permease</fullName>
    </submittedName>
</protein>
<feature type="transmembrane region" description="Helical" evidence="4">
    <location>
        <begin position="376"/>
        <end position="398"/>
    </location>
</feature>
<gene>
    <name evidence="5" type="ORF">EDD54_2676</name>
</gene>
<evidence type="ECO:0000256" key="3">
    <source>
        <dbReference type="ARBA" id="ARBA00023136"/>
    </source>
</evidence>
<reference evidence="5 6" key="1">
    <citation type="submission" date="2019-03" db="EMBL/GenBank/DDBJ databases">
        <title>Genomic Encyclopedia of Type Strains, Phase IV (KMG-IV): sequencing the most valuable type-strain genomes for metagenomic binning, comparative biology and taxonomic classification.</title>
        <authorList>
            <person name="Goeker M."/>
        </authorList>
    </citation>
    <scope>NUCLEOTIDE SEQUENCE [LARGE SCALE GENOMIC DNA]</scope>
    <source>
        <strain evidence="5 6">DSM 102969</strain>
    </source>
</reference>
<dbReference type="Gene3D" id="1.20.1250.20">
    <property type="entry name" value="MFS general substrate transporter like domains"/>
    <property type="match status" value="1"/>
</dbReference>
<organism evidence="5 6">
    <name type="scientific">Oharaeibacter diazotrophicus</name>
    <dbReference type="NCBI Taxonomy" id="1920512"/>
    <lineage>
        <taxon>Bacteria</taxon>
        <taxon>Pseudomonadati</taxon>
        <taxon>Pseudomonadota</taxon>
        <taxon>Alphaproteobacteria</taxon>
        <taxon>Hyphomicrobiales</taxon>
        <taxon>Pleomorphomonadaceae</taxon>
        <taxon>Oharaeibacter</taxon>
    </lineage>
</organism>
<feature type="transmembrane region" description="Helical" evidence="4">
    <location>
        <begin position="83"/>
        <end position="102"/>
    </location>
</feature>
<accession>A0A4R6RD20</accession>
<feature type="transmembrane region" description="Helical" evidence="4">
    <location>
        <begin position="316"/>
        <end position="338"/>
    </location>
</feature>
<dbReference type="GO" id="GO:0022857">
    <property type="term" value="F:transmembrane transporter activity"/>
    <property type="evidence" value="ECO:0007669"/>
    <property type="project" value="InterPro"/>
</dbReference>